<comment type="function">
    <text evidence="1">Involved in the biosynthesis of the siderophore enterobactin (enterochelin), which is a macrocyclic trimeric lactone of N-(2,3-dihydroxybenzoyl)-serine. The serine trilactone serves as a scaffolding for the three catechol functionalities that provide hexadentate coordination for the tightly ligated iron(2+) atoms. Plays an essential role in the assembly of the enterobactin by catalyzing the transfer of the 4'-phosphopantetheine (Ppant) moiety from coenzyme A to the apo-domains of both EntB (ArCP domain) and EntF (PCP domain) to yield their holo-forms which make them competent for the activation of 2,3-dihydroxybenzoate (DHB) and L-serine, respectively.</text>
</comment>
<sequence length="228" mass="25269">MNMALFLSSIAPPFQNKLPPSVLVHAVSYSVEEYHDSLYDYFSIFKPSNISASVIKRRAEFLAGRCCAKAGLSKLGYGRAVLLAGKHREPLWPNGVVGSISHTSDIALAVLARKTDIRLLGVDIESLVIPLADELCEIVVNDREWELLRNCCPDEVALVIGFSAKEAYFKALFPKVQRYFDFLDVVICKVSNNKTGWSLSISSKDLTLEPLNVYVSKEGEYIASLAYS</sequence>
<evidence type="ECO:0000256" key="8">
    <source>
        <dbReference type="ARBA" id="ARBA00029894"/>
    </source>
</evidence>
<comment type="similarity">
    <text evidence="3">Belongs to the P-Pant transferase superfamily. EntD family.</text>
</comment>
<evidence type="ECO:0000256" key="13">
    <source>
        <dbReference type="PIRSR" id="PIRSR603542-2"/>
    </source>
</evidence>
<organism evidence="16 17">
    <name type="scientific">Vibrio alginolyticus</name>
    <dbReference type="NCBI Taxonomy" id="663"/>
    <lineage>
        <taxon>Bacteria</taxon>
        <taxon>Pseudomonadati</taxon>
        <taxon>Pseudomonadota</taxon>
        <taxon>Gammaproteobacteria</taxon>
        <taxon>Vibrionales</taxon>
        <taxon>Vibrionaceae</taxon>
        <taxon>Vibrio</taxon>
    </lineage>
</organism>
<dbReference type="GO" id="GO:0009366">
    <property type="term" value="C:enterobactin synthetase complex"/>
    <property type="evidence" value="ECO:0007669"/>
    <property type="project" value="InterPro"/>
</dbReference>
<dbReference type="GO" id="GO:0000287">
    <property type="term" value="F:magnesium ion binding"/>
    <property type="evidence" value="ECO:0007669"/>
    <property type="project" value="InterPro"/>
</dbReference>
<feature type="binding site" evidence="12">
    <location>
        <position position="65"/>
    </location>
    <ligand>
        <name>CoA</name>
        <dbReference type="ChEBI" id="CHEBI:57287"/>
    </ligand>
</feature>
<dbReference type="PRINTS" id="PR01399">
    <property type="entry name" value="ENTSNTHTASED"/>
</dbReference>
<keyword evidence="7" id="KW-0259">Enterobactin biosynthesis</keyword>
<evidence type="ECO:0000256" key="10">
    <source>
        <dbReference type="ARBA" id="ARBA00049176"/>
    </source>
</evidence>
<dbReference type="Pfam" id="PF01648">
    <property type="entry name" value="ACPS"/>
    <property type="match status" value="1"/>
</dbReference>
<evidence type="ECO:0000256" key="12">
    <source>
        <dbReference type="PIRSR" id="PIRSR603542-1"/>
    </source>
</evidence>
<feature type="binding site" evidence="13">
    <location>
        <position position="123"/>
    </location>
    <ligand>
        <name>Mg(2+)</name>
        <dbReference type="ChEBI" id="CHEBI:18420"/>
    </ligand>
</feature>
<dbReference type="Pfam" id="PF17837">
    <property type="entry name" value="4PPT_N"/>
    <property type="match status" value="1"/>
</dbReference>
<dbReference type="GO" id="GO:0009239">
    <property type="term" value="P:enterobactin biosynthetic process"/>
    <property type="evidence" value="ECO:0007669"/>
    <property type="project" value="UniProtKB-UniPathway"/>
</dbReference>
<name>A0A7Y4F178_VIBAL</name>
<dbReference type="Proteomes" id="UP000532247">
    <property type="component" value="Unassembled WGS sequence"/>
</dbReference>
<dbReference type="PANTHER" id="PTHR38096">
    <property type="entry name" value="ENTEROBACTIN SYNTHASE COMPONENT D"/>
    <property type="match status" value="1"/>
</dbReference>
<dbReference type="Gene3D" id="3.90.470.20">
    <property type="entry name" value="4'-phosphopantetheinyl transferase domain"/>
    <property type="match status" value="1"/>
</dbReference>
<evidence type="ECO:0000256" key="3">
    <source>
        <dbReference type="ARBA" id="ARBA00008342"/>
    </source>
</evidence>
<evidence type="ECO:0000259" key="15">
    <source>
        <dbReference type="Pfam" id="PF17837"/>
    </source>
</evidence>
<comment type="subunit">
    <text evidence="4">EntB, EntD, EntE, and EntF form a multienzyme complex called enterobactin synthase.</text>
</comment>
<dbReference type="SUPFAM" id="SSF56214">
    <property type="entry name" value="4'-phosphopantetheinyl transferase"/>
    <property type="match status" value="1"/>
</dbReference>
<dbReference type="UniPathway" id="UPA00017"/>
<evidence type="ECO:0000256" key="2">
    <source>
        <dbReference type="ARBA" id="ARBA00004993"/>
    </source>
</evidence>
<accession>A0A7Y4F178</accession>
<feature type="binding site" evidence="12">
    <location>
        <position position="123"/>
    </location>
    <ligand>
        <name>CoA</name>
        <dbReference type="ChEBI" id="CHEBI:57287"/>
    </ligand>
</feature>
<evidence type="ECO:0000256" key="1">
    <source>
        <dbReference type="ARBA" id="ARBA00003937"/>
    </source>
</evidence>
<evidence type="ECO:0000313" key="16">
    <source>
        <dbReference type="EMBL" id="NOI11650.1"/>
    </source>
</evidence>
<dbReference type="GO" id="GO:0008897">
    <property type="term" value="F:holo-[acyl-carrier-protein] synthase activity"/>
    <property type="evidence" value="ECO:0007669"/>
    <property type="project" value="InterPro"/>
</dbReference>
<comment type="catalytic activity">
    <reaction evidence="11">
        <text>apo-[peptidyl-carrier protein] + CoA = holo-[peptidyl-carrier protein] + adenosine 3',5'-bisphosphate + H(+)</text>
        <dbReference type="Rhea" id="RHEA:46228"/>
        <dbReference type="Rhea" id="RHEA-COMP:11479"/>
        <dbReference type="Rhea" id="RHEA-COMP:11480"/>
        <dbReference type="ChEBI" id="CHEBI:15378"/>
        <dbReference type="ChEBI" id="CHEBI:29999"/>
        <dbReference type="ChEBI" id="CHEBI:57287"/>
        <dbReference type="ChEBI" id="CHEBI:58343"/>
        <dbReference type="ChEBI" id="CHEBI:64479"/>
    </reaction>
</comment>
<dbReference type="AlphaFoldDB" id="A0A7Y4F178"/>
<evidence type="ECO:0000313" key="17">
    <source>
        <dbReference type="Proteomes" id="UP000532247"/>
    </source>
</evidence>
<feature type="binding site" evidence="12">
    <location>
        <position position="57"/>
    </location>
    <ligand>
        <name>CoA</name>
        <dbReference type="ChEBI" id="CHEBI:57287"/>
    </ligand>
</feature>
<evidence type="ECO:0000256" key="4">
    <source>
        <dbReference type="ARBA" id="ARBA00011503"/>
    </source>
</evidence>
<dbReference type="EMBL" id="VTYF01000020">
    <property type="protein sequence ID" value="NOI11650.1"/>
    <property type="molecule type" value="Genomic_DNA"/>
</dbReference>
<evidence type="ECO:0000256" key="5">
    <source>
        <dbReference type="ARBA" id="ARBA00019087"/>
    </source>
</evidence>
<evidence type="ECO:0000256" key="7">
    <source>
        <dbReference type="ARBA" id="ARBA00023191"/>
    </source>
</evidence>
<dbReference type="InterPro" id="IPR003542">
    <property type="entry name" value="Enbac_synth_compD-like"/>
</dbReference>
<comment type="cofactor">
    <cofactor evidence="13">
        <name>Mg(2+)</name>
        <dbReference type="ChEBI" id="CHEBI:18420"/>
    </cofactor>
</comment>
<comment type="caution">
    <text evidence="16">The sequence shown here is derived from an EMBL/GenBank/DDBJ whole genome shotgun (WGS) entry which is preliminary data.</text>
</comment>
<keyword evidence="13" id="KW-0460">Magnesium</keyword>
<keyword evidence="13" id="KW-0479">Metal-binding</keyword>
<feature type="binding site" evidence="12">
    <location>
        <position position="166"/>
    </location>
    <ligand>
        <name>CoA</name>
        <dbReference type="ChEBI" id="CHEBI:57287"/>
    </ligand>
</feature>
<gene>
    <name evidence="16" type="ORF">F0254_22740</name>
</gene>
<proteinExistence type="inferred from homology"/>
<evidence type="ECO:0000259" key="14">
    <source>
        <dbReference type="Pfam" id="PF01648"/>
    </source>
</evidence>
<feature type="binding site" evidence="13">
    <location>
        <position position="125"/>
    </location>
    <ligand>
        <name>Mg(2+)</name>
        <dbReference type="ChEBI" id="CHEBI:18420"/>
    </ligand>
</feature>
<dbReference type="InterPro" id="IPR037143">
    <property type="entry name" value="4-PPantetheinyl_Trfase_dom_sf"/>
</dbReference>
<feature type="binding site" evidence="12">
    <location>
        <begin position="101"/>
        <end position="102"/>
    </location>
    <ligand>
        <name>CoA</name>
        <dbReference type="ChEBI" id="CHEBI:57287"/>
    </ligand>
</feature>
<comment type="catalytic activity">
    <reaction evidence="10">
        <text>apo-[aryl-carrier protein] + CoA = holo-[aryl-carrier protein] + adenosine 3',5'-bisphosphate + H(+)</text>
        <dbReference type="Rhea" id="RHEA:48404"/>
        <dbReference type="Rhea" id="RHEA-COMP:15903"/>
        <dbReference type="Rhea" id="RHEA-COMP:17557"/>
        <dbReference type="ChEBI" id="CHEBI:15378"/>
        <dbReference type="ChEBI" id="CHEBI:29999"/>
        <dbReference type="ChEBI" id="CHEBI:57287"/>
        <dbReference type="ChEBI" id="CHEBI:58343"/>
        <dbReference type="ChEBI" id="CHEBI:64479"/>
    </reaction>
</comment>
<dbReference type="InterPro" id="IPR008278">
    <property type="entry name" value="4-PPantetheinyl_Trfase_dom"/>
</dbReference>
<evidence type="ECO:0000256" key="11">
    <source>
        <dbReference type="ARBA" id="ARBA00049191"/>
    </source>
</evidence>
<feature type="binding site" evidence="13">
    <location>
        <position position="124"/>
    </location>
    <ligand>
        <name>Mg(2+)</name>
        <dbReference type="ChEBI" id="CHEBI:18420"/>
    </ligand>
</feature>
<dbReference type="InterPro" id="IPR041354">
    <property type="entry name" value="4PPT_N"/>
</dbReference>
<feature type="domain" description="4'-phosphopantetheinyl transferase N-terminal" evidence="15">
    <location>
        <begin position="50"/>
        <end position="112"/>
    </location>
</feature>
<feature type="domain" description="4'-phosphopantetheinyl transferase" evidence="14">
    <location>
        <begin position="120"/>
        <end position="193"/>
    </location>
</feature>
<comment type="pathway">
    <text evidence="2">Siderophore biosynthesis; enterobactin biosynthesis.</text>
</comment>
<dbReference type="GO" id="GO:0005886">
    <property type="term" value="C:plasma membrane"/>
    <property type="evidence" value="ECO:0007669"/>
    <property type="project" value="TreeGrafter"/>
</dbReference>
<evidence type="ECO:0000256" key="6">
    <source>
        <dbReference type="ARBA" id="ARBA00022679"/>
    </source>
</evidence>
<protein>
    <recommendedName>
        <fullName evidence="5">Enterobactin synthase component D</fullName>
    </recommendedName>
    <alternativeName>
        <fullName evidence="8">4'-phosphopantetheinyl transferase EntD</fullName>
    </alternativeName>
    <alternativeName>
        <fullName evidence="9">Enterochelin synthase D</fullName>
    </alternativeName>
</protein>
<reference evidence="16 17" key="1">
    <citation type="submission" date="2019-09" db="EMBL/GenBank/DDBJ databases">
        <title>Draft genome sequencing and comparative genomics of hatchery-associated Vibrios.</title>
        <authorList>
            <person name="Kehlet-Delgado H."/>
            <person name="Mueller R.S."/>
        </authorList>
    </citation>
    <scope>NUCLEOTIDE SEQUENCE [LARGE SCALE GENOMIC DNA]</scope>
    <source>
        <strain evidence="16 17">081416A</strain>
    </source>
</reference>
<keyword evidence="6 16" id="KW-0808">Transferase</keyword>
<feature type="binding site" evidence="12">
    <location>
        <position position="170"/>
    </location>
    <ligand>
        <name>CoA</name>
        <dbReference type="ChEBI" id="CHEBI:57287"/>
    </ligand>
</feature>
<evidence type="ECO:0000256" key="9">
    <source>
        <dbReference type="ARBA" id="ARBA00031996"/>
    </source>
</evidence>
<dbReference type="PANTHER" id="PTHR38096:SF1">
    <property type="entry name" value="ENTEROBACTIN SYNTHASE COMPONENT D"/>
    <property type="match status" value="1"/>
</dbReference>